<dbReference type="InterPro" id="IPR036514">
    <property type="entry name" value="SGNH_hydro_sf"/>
</dbReference>
<dbReference type="InterPro" id="IPR013830">
    <property type="entry name" value="SGNH_hydro"/>
</dbReference>
<keyword evidence="4" id="KW-1185">Reference proteome</keyword>
<keyword evidence="1" id="KW-0732">Signal</keyword>
<evidence type="ECO:0000313" key="3">
    <source>
        <dbReference type="EMBL" id="MEX3529690.1"/>
    </source>
</evidence>
<name>A0ABV3UY62_9CORY</name>
<accession>A0ABV3UY62</accession>
<dbReference type="Pfam" id="PF13472">
    <property type="entry name" value="Lipase_GDSL_2"/>
    <property type="match status" value="1"/>
</dbReference>
<reference evidence="3 4" key="1">
    <citation type="journal article" date="2024" name="Fungal Genet. Biol.">
        <title>The porcine skin microbiome exhibits broad fungal antagonism.</title>
        <authorList>
            <person name="De La Cruz K.F."/>
            <person name="Townsend E.C."/>
            <person name="Alex Cheong J.Z."/>
            <person name="Salamzade R."/>
            <person name="Liu A."/>
            <person name="Sandstrom S."/>
            <person name="Davila E."/>
            <person name="Huang L."/>
            <person name="Xu K.H."/>
            <person name="Wu S.Y."/>
            <person name="Meudt J.J."/>
            <person name="Shanmuganayagam D."/>
            <person name="Gibson A.L.F."/>
            <person name="Kalan L.R."/>
        </authorList>
    </citation>
    <scope>NUCLEOTIDE SEQUENCE [LARGE SCALE GENOMIC DNA]</scope>
    <source>
        <strain evidence="3 4">LK2569</strain>
    </source>
</reference>
<evidence type="ECO:0000313" key="4">
    <source>
        <dbReference type="Proteomes" id="UP001558353"/>
    </source>
</evidence>
<sequence>MRIRTVLATLAATAVAAVTLPMAATAAPGNTVVFGDSLPANPTVGDWLTAKGAPVPGGRVNEMGCGTDFLFSGAVGAGNGTPIADYTCAGSSFRTGGIRVIDQINRAAETGALDAGTRQVVILAGANDTYPYILNDRMPMTQIQENLRVAARDAINRAKQVAPNAQIKIAGYPTVSGPNGEVCLVNTAGVGLPTPAVNLREIEDRLDAGLDQAAGDTGAKFVSLKEVTAGHGTCDSDNWVVGVVDDSIGTYNLLVHMTDHGLQVAGEHVGRA</sequence>
<organism evidence="3 4">
    <name type="scientific">Corynebacterium xerosis</name>
    <dbReference type="NCBI Taxonomy" id="1725"/>
    <lineage>
        <taxon>Bacteria</taxon>
        <taxon>Bacillati</taxon>
        <taxon>Actinomycetota</taxon>
        <taxon>Actinomycetes</taxon>
        <taxon>Mycobacteriales</taxon>
        <taxon>Corynebacteriaceae</taxon>
        <taxon>Corynebacterium</taxon>
    </lineage>
</organism>
<feature type="chain" id="PRO_5045454325" evidence="1">
    <location>
        <begin position="27"/>
        <end position="272"/>
    </location>
</feature>
<proteinExistence type="predicted"/>
<dbReference type="SUPFAM" id="SSF52266">
    <property type="entry name" value="SGNH hydrolase"/>
    <property type="match status" value="1"/>
</dbReference>
<gene>
    <name evidence="3" type="ORF">VVR64_11575</name>
</gene>
<protein>
    <submittedName>
        <fullName evidence="3">GDSL-type esterase/lipase family protein</fullName>
    </submittedName>
</protein>
<dbReference type="EMBL" id="JAYWMA010000018">
    <property type="protein sequence ID" value="MEX3529690.1"/>
    <property type="molecule type" value="Genomic_DNA"/>
</dbReference>
<feature type="domain" description="SGNH hydrolase-type esterase" evidence="2">
    <location>
        <begin position="34"/>
        <end position="262"/>
    </location>
</feature>
<dbReference type="RefSeq" id="WP_368522989.1">
    <property type="nucleotide sequence ID" value="NZ_JAYWMA010000018.1"/>
</dbReference>
<feature type="signal peptide" evidence="1">
    <location>
        <begin position="1"/>
        <end position="26"/>
    </location>
</feature>
<dbReference type="Gene3D" id="3.40.50.1110">
    <property type="entry name" value="SGNH hydrolase"/>
    <property type="match status" value="1"/>
</dbReference>
<comment type="caution">
    <text evidence="3">The sequence shown here is derived from an EMBL/GenBank/DDBJ whole genome shotgun (WGS) entry which is preliminary data.</text>
</comment>
<dbReference type="Proteomes" id="UP001558353">
    <property type="component" value="Unassembled WGS sequence"/>
</dbReference>
<evidence type="ECO:0000256" key="1">
    <source>
        <dbReference type="SAM" id="SignalP"/>
    </source>
</evidence>
<evidence type="ECO:0000259" key="2">
    <source>
        <dbReference type="Pfam" id="PF13472"/>
    </source>
</evidence>